<accession>A0ABV7U781</accession>
<organism evidence="2 3">
    <name type="scientific">Paracoccus angustae</name>
    <dbReference type="NCBI Taxonomy" id="1671480"/>
    <lineage>
        <taxon>Bacteria</taxon>
        <taxon>Pseudomonadati</taxon>
        <taxon>Pseudomonadota</taxon>
        <taxon>Alphaproteobacteria</taxon>
        <taxon>Rhodobacterales</taxon>
        <taxon>Paracoccaceae</taxon>
        <taxon>Paracoccus</taxon>
    </lineage>
</organism>
<proteinExistence type="predicted"/>
<keyword evidence="1" id="KW-0812">Transmembrane</keyword>
<dbReference type="PIRSF" id="PIRSF015000">
    <property type="entry name" value="UCP01500"/>
    <property type="match status" value="1"/>
</dbReference>
<keyword evidence="1" id="KW-0472">Membrane</keyword>
<protein>
    <submittedName>
        <fullName evidence="2">DUF2270 domain-containing protein</fullName>
    </submittedName>
</protein>
<name>A0ABV7U781_9RHOB</name>
<dbReference type="InterPro" id="IPR014470">
    <property type="entry name" value="UCP01500"/>
</dbReference>
<dbReference type="RefSeq" id="WP_377763045.1">
    <property type="nucleotide sequence ID" value="NZ_JBHRXY010000017.1"/>
</dbReference>
<feature type="transmembrane region" description="Helical" evidence="1">
    <location>
        <begin position="153"/>
        <end position="170"/>
    </location>
</feature>
<dbReference type="Proteomes" id="UP001595539">
    <property type="component" value="Unassembled WGS sequence"/>
</dbReference>
<sequence>MELPKAPLRPAHAQTSDFTAAELGAIAHLYRGEIYRSTVWRTRLDTTTNWSVVTLGVALSLVFASPEASAVPLMLVGVLITILLVMETRRYRYFNVWRARARWMETNFYAPMLSRQVPTGDRPWQIVLASDYIHPEYHVGFLTALGRRVRRNYLWILLIQFGAYLSKLAVHPLPVTGIHDLLGRATLGAIPGSLVLSAGSLYVSIFFLLAIWSKLSDRGKWKASRGTMVSGG</sequence>
<feature type="transmembrane region" description="Helical" evidence="1">
    <location>
        <begin position="190"/>
        <end position="212"/>
    </location>
</feature>
<keyword evidence="3" id="KW-1185">Reference proteome</keyword>
<gene>
    <name evidence="2" type="ORF">ACFOM8_16060</name>
</gene>
<dbReference type="Pfam" id="PF10028">
    <property type="entry name" value="DUF2270"/>
    <property type="match status" value="1"/>
</dbReference>
<dbReference type="EMBL" id="JBHRXY010000017">
    <property type="protein sequence ID" value="MFC3630957.1"/>
    <property type="molecule type" value="Genomic_DNA"/>
</dbReference>
<keyword evidence="1" id="KW-1133">Transmembrane helix</keyword>
<evidence type="ECO:0000313" key="2">
    <source>
        <dbReference type="EMBL" id="MFC3630957.1"/>
    </source>
</evidence>
<comment type="caution">
    <text evidence="2">The sequence shown here is derived from an EMBL/GenBank/DDBJ whole genome shotgun (WGS) entry which is preliminary data.</text>
</comment>
<evidence type="ECO:0000256" key="1">
    <source>
        <dbReference type="SAM" id="Phobius"/>
    </source>
</evidence>
<evidence type="ECO:0000313" key="3">
    <source>
        <dbReference type="Proteomes" id="UP001595539"/>
    </source>
</evidence>
<reference evidence="3" key="1">
    <citation type="journal article" date="2019" name="Int. J. Syst. Evol. Microbiol.">
        <title>The Global Catalogue of Microorganisms (GCM) 10K type strain sequencing project: providing services to taxonomists for standard genome sequencing and annotation.</title>
        <authorList>
            <consortium name="The Broad Institute Genomics Platform"/>
            <consortium name="The Broad Institute Genome Sequencing Center for Infectious Disease"/>
            <person name="Wu L."/>
            <person name="Ma J."/>
        </authorList>
    </citation>
    <scope>NUCLEOTIDE SEQUENCE [LARGE SCALE GENOMIC DNA]</scope>
    <source>
        <strain evidence="3">KCTC 42473</strain>
    </source>
</reference>
<feature type="transmembrane region" description="Helical" evidence="1">
    <location>
        <begin position="70"/>
        <end position="86"/>
    </location>
</feature>